<accession>A0ABU5DKX9</accession>
<gene>
    <name evidence="2" type="ORF">SNE35_20685</name>
</gene>
<evidence type="ECO:0000256" key="1">
    <source>
        <dbReference type="SAM" id="SignalP"/>
    </source>
</evidence>
<dbReference type="Proteomes" id="UP001285263">
    <property type="component" value="Unassembled WGS sequence"/>
</dbReference>
<evidence type="ECO:0000313" key="3">
    <source>
        <dbReference type="Proteomes" id="UP001285263"/>
    </source>
</evidence>
<proteinExistence type="predicted"/>
<keyword evidence="3" id="KW-1185">Reference proteome</keyword>
<dbReference type="EMBL" id="JAXCLA010000007">
    <property type="protein sequence ID" value="MDY0746942.1"/>
    <property type="molecule type" value="Genomic_DNA"/>
</dbReference>
<sequence>MLQRSSPRSARWLAAAALAAAGLMHGPAQAACLSAWADDSVEFTAPPTSLLVGRADLPFRVGRLRHGDAEAVILAHETADHRLLPMATAAEIGDAARPRICVDLLGMRDAGTDRALVITAVERFYGLVLRLDGEGDYCLADASNDCPVGQRLSQGDVLRELVRVRAEALDDKAKPWSVVSLAPAKAASSDLDDVAAQVSGDAGPMAGATVFFHRAPHSGCVAKSGEQGVATCRLVDQHGDEDPDEHEADAKLLVTFPGEIGTDRTLVPMTQRMQRAR</sequence>
<feature type="signal peptide" evidence="1">
    <location>
        <begin position="1"/>
        <end position="30"/>
    </location>
</feature>
<name>A0ABU5DKX9_9BURK</name>
<keyword evidence="1" id="KW-0732">Signal</keyword>
<comment type="caution">
    <text evidence="2">The sequence shown here is derived from an EMBL/GenBank/DDBJ whole genome shotgun (WGS) entry which is preliminary data.</text>
</comment>
<feature type="chain" id="PRO_5047023281" evidence="1">
    <location>
        <begin position="31"/>
        <end position="277"/>
    </location>
</feature>
<evidence type="ECO:0000313" key="2">
    <source>
        <dbReference type="EMBL" id="MDY0746942.1"/>
    </source>
</evidence>
<protein>
    <submittedName>
        <fullName evidence="2">Uncharacterized protein</fullName>
    </submittedName>
</protein>
<organism evidence="2 3">
    <name type="scientific">Roseateles agri</name>
    <dbReference type="NCBI Taxonomy" id="3098619"/>
    <lineage>
        <taxon>Bacteria</taxon>
        <taxon>Pseudomonadati</taxon>
        <taxon>Pseudomonadota</taxon>
        <taxon>Betaproteobacteria</taxon>
        <taxon>Burkholderiales</taxon>
        <taxon>Sphaerotilaceae</taxon>
        <taxon>Roseateles</taxon>
    </lineage>
</organism>
<reference evidence="2 3" key="1">
    <citation type="submission" date="2023-11" db="EMBL/GenBank/DDBJ databases">
        <title>Paucibacter sp. nov., isolated from fresh soil in Korea.</title>
        <authorList>
            <person name="Le N.T.T."/>
        </authorList>
    </citation>
    <scope>NUCLEOTIDE SEQUENCE [LARGE SCALE GENOMIC DNA]</scope>
    <source>
        <strain evidence="2 3">R3-3</strain>
    </source>
</reference>